<name>C5KQ32_PERM5</name>
<dbReference type="SUPFAM" id="SSF48317">
    <property type="entry name" value="Acid phosphatase/Vanadium-dependent haloperoxidase"/>
    <property type="match status" value="1"/>
</dbReference>
<organism evidence="2">
    <name type="scientific">Perkinsus marinus (strain ATCC 50983 / TXsc)</name>
    <dbReference type="NCBI Taxonomy" id="423536"/>
    <lineage>
        <taxon>Eukaryota</taxon>
        <taxon>Sar</taxon>
        <taxon>Alveolata</taxon>
        <taxon>Perkinsozoa</taxon>
        <taxon>Perkinsea</taxon>
        <taxon>Perkinsida</taxon>
        <taxon>Perkinsidae</taxon>
        <taxon>Perkinsus</taxon>
    </lineage>
</organism>
<proteinExistence type="predicted"/>
<dbReference type="RefSeq" id="XP_002781617.1">
    <property type="nucleotide sequence ID" value="XM_002781571.1"/>
</dbReference>
<dbReference type="Proteomes" id="UP000007800">
    <property type="component" value="Unassembled WGS sequence"/>
</dbReference>
<feature type="non-terminal residue" evidence="1">
    <location>
        <position position="1"/>
    </location>
</feature>
<sequence length="67" mass="7538">VVLLITSFVNEGLFKRLFGQARPPQSACEGPGMPSGHCITSGVLCKTFMQLYQLQFFHTKILMRFSE</sequence>
<dbReference type="InterPro" id="IPR036938">
    <property type="entry name" value="PAP2/HPO_sf"/>
</dbReference>
<evidence type="ECO:0000313" key="1">
    <source>
        <dbReference type="EMBL" id="EER13412.1"/>
    </source>
</evidence>
<evidence type="ECO:0008006" key="3">
    <source>
        <dbReference type="Google" id="ProtNLM"/>
    </source>
</evidence>
<accession>C5KQ32</accession>
<feature type="non-terminal residue" evidence="1">
    <location>
        <position position="67"/>
    </location>
</feature>
<dbReference type="EMBL" id="GG675214">
    <property type="protein sequence ID" value="EER13412.1"/>
    <property type="molecule type" value="Genomic_DNA"/>
</dbReference>
<reference evidence="1 2" key="1">
    <citation type="submission" date="2008-07" db="EMBL/GenBank/DDBJ databases">
        <authorList>
            <person name="El-Sayed N."/>
            <person name="Caler E."/>
            <person name="Inman J."/>
            <person name="Amedeo P."/>
            <person name="Hass B."/>
            <person name="Wortman J."/>
        </authorList>
    </citation>
    <scope>NUCLEOTIDE SEQUENCE [LARGE SCALE GENOMIC DNA]</scope>
    <source>
        <strain evidence="2">ATCC 50983 / TXsc</strain>
    </source>
</reference>
<dbReference type="InParanoid" id="C5KQ32"/>
<gene>
    <name evidence="1" type="ORF">Pmar_PMAR007014</name>
</gene>
<dbReference type="GeneID" id="9041922"/>
<evidence type="ECO:0000313" key="2">
    <source>
        <dbReference type="Proteomes" id="UP000007800"/>
    </source>
</evidence>
<dbReference type="AlphaFoldDB" id="C5KQ32"/>
<protein>
    <recommendedName>
        <fullName evidence="3">Phosphatidic acid phosphatase type 2/haloperoxidase domain-containing protein</fullName>
    </recommendedName>
</protein>
<dbReference type="OrthoDB" id="302705at2759"/>
<keyword evidence="2" id="KW-1185">Reference proteome</keyword>